<dbReference type="GO" id="GO:0015562">
    <property type="term" value="F:efflux transmembrane transporter activity"/>
    <property type="evidence" value="ECO:0007669"/>
    <property type="project" value="TreeGrafter"/>
</dbReference>
<reference evidence="3 4" key="1">
    <citation type="journal article" date="2017" name="ISME J.">
        <title>Energy and carbon metabolisms in a deep terrestrial subsurface fluid microbial community.</title>
        <authorList>
            <person name="Momper L."/>
            <person name="Jungbluth S.P."/>
            <person name="Lee M.D."/>
            <person name="Amend J.P."/>
        </authorList>
    </citation>
    <scope>NUCLEOTIDE SEQUENCE [LARGE SCALE GENOMIC DNA]</scope>
    <source>
        <strain evidence="3">SURF_26</strain>
    </source>
</reference>
<keyword evidence="2" id="KW-0175">Coiled coil</keyword>
<dbReference type="AlphaFoldDB" id="A0A3A4R7F8"/>
<evidence type="ECO:0000256" key="2">
    <source>
        <dbReference type="SAM" id="Coils"/>
    </source>
</evidence>
<dbReference type="Proteomes" id="UP000266426">
    <property type="component" value="Unassembled WGS sequence"/>
</dbReference>
<dbReference type="PANTHER" id="PTHR30469:SF15">
    <property type="entry name" value="HLYD FAMILY OF SECRETION PROTEINS"/>
    <property type="match status" value="1"/>
</dbReference>
<dbReference type="InterPro" id="IPR006143">
    <property type="entry name" value="RND_pump_MFP"/>
</dbReference>
<dbReference type="Gene3D" id="1.10.287.470">
    <property type="entry name" value="Helix hairpin bin"/>
    <property type="match status" value="1"/>
</dbReference>
<organism evidence="3 4">
    <name type="scientific">Candidatus Auribacter fodinae</name>
    <dbReference type="NCBI Taxonomy" id="2093366"/>
    <lineage>
        <taxon>Bacteria</taxon>
        <taxon>Pseudomonadati</taxon>
        <taxon>Candidatus Auribacterota</taxon>
        <taxon>Candidatus Auribacteria</taxon>
        <taxon>Candidatus Auribacterales</taxon>
        <taxon>Candidatus Auribacteraceae</taxon>
        <taxon>Candidatus Auribacter</taxon>
    </lineage>
</organism>
<dbReference type="GO" id="GO:1990281">
    <property type="term" value="C:efflux pump complex"/>
    <property type="evidence" value="ECO:0007669"/>
    <property type="project" value="TreeGrafter"/>
</dbReference>
<sequence length="214" mass="23958">MYNELIKQKEELSKEIEKLQLQLDKSVIHAPFDGLVMENLAEVGQWVAQNTPVCTLANTDELYVKVPVSEDILKYLVLGENISLKITALDMDLNGRISRFVPVADLKSKTVGVKIKIPFFEHAVQNMSARVSVPVSERRKLVMLKRAALVNMNNTDFVYTIEDNTAKLVPISIATYEGEYFGVDQSILSPGITVVIDGNDRLRPGQPVQVIEEK</sequence>
<accession>A0A3A4R7F8</accession>
<dbReference type="PANTHER" id="PTHR30469">
    <property type="entry name" value="MULTIDRUG RESISTANCE PROTEIN MDTA"/>
    <property type="match status" value="1"/>
</dbReference>
<dbReference type="Gene3D" id="2.40.50.100">
    <property type="match status" value="1"/>
</dbReference>
<protein>
    <submittedName>
        <fullName evidence="3">Efflux RND transporter periplasmic adaptor subunit</fullName>
    </submittedName>
</protein>
<comment type="caution">
    <text evidence="3">The sequence shown here is derived from an EMBL/GenBank/DDBJ whole genome shotgun (WGS) entry which is preliminary data.</text>
</comment>
<name>A0A3A4R7F8_9BACT</name>
<gene>
    <name evidence="3" type="ORF">C4541_08510</name>
</gene>
<comment type="similarity">
    <text evidence="1">Belongs to the membrane fusion protein (MFP) (TC 8.A.1) family.</text>
</comment>
<proteinExistence type="inferred from homology"/>
<dbReference type="Gene3D" id="2.40.420.20">
    <property type="match status" value="1"/>
</dbReference>
<evidence type="ECO:0000313" key="3">
    <source>
        <dbReference type="EMBL" id="RJP58218.1"/>
    </source>
</evidence>
<dbReference type="EMBL" id="QZJZ01000070">
    <property type="protein sequence ID" value="RJP58218.1"/>
    <property type="molecule type" value="Genomic_DNA"/>
</dbReference>
<evidence type="ECO:0000256" key="1">
    <source>
        <dbReference type="ARBA" id="ARBA00009477"/>
    </source>
</evidence>
<feature type="coiled-coil region" evidence="2">
    <location>
        <begin position="2"/>
        <end position="29"/>
    </location>
</feature>
<dbReference type="SUPFAM" id="SSF111369">
    <property type="entry name" value="HlyD-like secretion proteins"/>
    <property type="match status" value="1"/>
</dbReference>
<dbReference type="NCBIfam" id="TIGR01730">
    <property type="entry name" value="RND_mfp"/>
    <property type="match status" value="1"/>
</dbReference>
<dbReference type="Gene3D" id="2.40.30.170">
    <property type="match status" value="1"/>
</dbReference>
<evidence type="ECO:0000313" key="4">
    <source>
        <dbReference type="Proteomes" id="UP000266426"/>
    </source>
</evidence>